<name>A0A6J7X1Z7_9CAUD</name>
<organism evidence="1">
    <name type="scientific">uncultured Caudovirales phage</name>
    <dbReference type="NCBI Taxonomy" id="2100421"/>
    <lineage>
        <taxon>Viruses</taxon>
        <taxon>Duplodnaviria</taxon>
        <taxon>Heunggongvirae</taxon>
        <taxon>Uroviricota</taxon>
        <taxon>Caudoviricetes</taxon>
        <taxon>Peduoviridae</taxon>
        <taxon>Maltschvirus</taxon>
        <taxon>Maltschvirus maltsch</taxon>
    </lineage>
</organism>
<dbReference type="EMBL" id="LR798338">
    <property type="protein sequence ID" value="CAB5224757.1"/>
    <property type="molecule type" value="Genomic_DNA"/>
</dbReference>
<reference evidence="1" key="1">
    <citation type="submission" date="2020-05" db="EMBL/GenBank/DDBJ databases">
        <authorList>
            <person name="Chiriac C."/>
            <person name="Salcher M."/>
            <person name="Ghai R."/>
            <person name="Kavagutti S V."/>
        </authorList>
    </citation>
    <scope>NUCLEOTIDE SEQUENCE</scope>
</reference>
<gene>
    <name evidence="1" type="ORF">UFOVP744_4</name>
</gene>
<protein>
    <submittedName>
        <fullName evidence="1">Uncharacterized protein</fullName>
    </submittedName>
</protein>
<evidence type="ECO:0000313" key="1">
    <source>
        <dbReference type="EMBL" id="CAB5224757.1"/>
    </source>
</evidence>
<accession>A0A6J7X1Z7</accession>
<proteinExistence type="predicted"/>
<sequence length="79" mass="8951">MKPKRYKSIYDMKPKDYNNAMDIRGNPTSVCPCGCNVWSLKVKFDSDSGDIEMYFLDMECAMCGTRATAPTPIDAERID</sequence>